<dbReference type="InterPro" id="IPR035391">
    <property type="entry name" value="Arylsulfotran_N"/>
</dbReference>
<reference evidence="3" key="1">
    <citation type="journal article" date="2019" name="Int. J. Syst. Evol. Microbiol.">
        <title>The Global Catalogue of Microorganisms (GCM) 10K type strain sequencing project: providing services to taxonomists for standard genome sequencing and annotation.</title>
        <authorList>
            <consortium name="The Broad Institute Genomics Platform"/>
            <consortium name="The Broad Institute Genome Sequencing Center for Infectious Disease"/>
            <person name="Wu L."/>
            <person name="Ma J."/>
        </authorList>
    </citation>
    <scope>NUCLEOTIDE SEQUENCE [LARGE SCALE GENOMIC DNA]</scope>
    <source>
        <strain evidence="3">JCM 17106</strain>
    </source>
</reference>
<evidence type="ECO:0000313" key="3">
    <source>
        <dbReference type="Proteomes" id="UP001500459"/>
    </source>
</evidence>
<keyword evidence="3" id="KW-1185">Reference proteome</keyword>
<comment type="caution">
    <text evidence="2">The sequence shown here is derived from an EMBL/GenBank/DDBJ whole genome shotgun (WGS) entry which is preliminary data.</text>
</comment>
<feature type="domain" description="Arylsulfotransferase N-terminal" evidence="1">
    <location>
        <begin position="46"/>
        <end position="132"/>
    </location>
</feature>
<dbReference type="InterPro" id="IPR010262">
    <property type="entry name" value="Arylsulfotransferase_bact"/>
</dbReference>
<dbReference type="PANTHER" id="PTHR35340:SF10">
    <property type="entry name" value="CYTOPLASMIC PROTEIN"/>
    <property type="match status" value="1"/>
</dbReference>
<dbReference type="PANTHER" id="PTHR35340">
    <property type="entry name" value="PQQ ENZYME REPEAT PROTEIN-RELATED"/>
    <property type="match status" value="1"/>
</dbReference>
<dbReference type="RefSeq" id="WP_344924321.1">
    <property type="nucleotide sequence ID" value="NZ_BAABCW010000001.1"/>
</dbReference>
<evidence type="ECO:0000259" key="1">
    <source>
        <dbReference type="Pfam" id="PF17425"/>
    </source>
</evidence>
<dbReference type="Proteomes" id="UP001500459">
    <property type="component" value="Unassembled WGS sequence"/>
</dbReference>
<proteinExistence type="predicted"/>
<dbReference type="Pfam" id="PF05935">
    <property type="entry name" value="Arylsulfotrans"/>
    <property type="match status" value="1"/>
</dbReference>
<dbReference type="InterPro" id="IPR053143">
    <property type="entry name" value="Arylsulfate_ST"/>
</dbReference>
<evidence type="ECO:0000313" key="2">
    <source>
        <dbReference type="EMBL" id="GAA4108318.1"/>
    </source>
</evidence>
<organism evidence="2 3">
    <name type="scientific">Aquimarina addita</name>
    <dbReference type="NCBI Taxonomy" id="870485"/>
    <lineage>
        <taxon>Bacteria</taxon>
        <taxon>Pseudomonadati</taxon>
        <taxon>Bacteroidota</taxon>
        <taxon>Flavobacteriia</taxon>
        <taxon>Flavobacteriales</taxon>
        <taxon>Flavobacteriaceae</taxon>
        <taxon>Aquimarina</taxon>
    </lineage>
</organism>
<dbReference type="InterPro" id="IPR038477">
    <property type="entry name" value="ASST_N_sf"/>
</dbReference>
<accession>A0ABP7XBX5</accession>
<sequence>MNVIYKFSLILISLFVLNACKNDDDEQNSEEQEVPIVSDIILSEEVILNPTGYAPLSALLKIQTSKEVRVDLIIQGKNGENSIISKSFTDLKNELNIPVHGLYGDFNNTVILTFFDESDEELETRTYEIQTEPLTTAMPQINIEKAERDQMQEGVTLVSYYGYSGNTTPQYPFMFDSYGDVRWYLEYKDHPELNELKYDNGPERLANGNLYFGASDTGFIYEVDLFGTVVNSWEMQGYTFHHEVHEKPNGNFLVCANRNNAITIEDYIVEIDRTSKQIINVWDLNQSLDNTRKTLTDNEEDWIHVNAVAYDDTDDTIIVSGRTQGLIKLTNDNEVVWIMGSHKDWDTSGNGTTLSPYLLQPLDASGSQIMDQGVMDGTINHSDFEWNWYQHAPLVLPSGNIMLFDNGFNRNFESLDVYSRAVEFEIDAISNTIQQKWEYGKERGQETYSRAVSDVDYLEGSDHILYSPGGVIYNGMVYGKSIEVDRSSKTVIFEATIIAPQALFNITFHRTERLSLYP</sequence>
<dbReference type="SUPFAM" id="SSF63829">
    <property type="entry name" value="Calcium-dependent phosphotriesterase"/>
    <property type="match status" value="1"/>
</dbReference>
<name>A0ABP7XBX5_9FLAO</name>
<gene>
    <name evidence="2" type="ORF">GCM10022393_04290</name>
</gene>
<protein>
    <submittedName>
        <fullName evidence="2">Aryl-sulfate sulfotransferase</fullName>
    </submittedName>
</protein>
<dbReference type="Pfam" id="PF17425">
    <property type="entry name" value="Arylsulfotran_N"/>
    <property type="match status" value="1"/>
</dbReference>
<dbReference type="EMBL" id="BAABCW010000001">
    <property type="protein sequence ID" value="GAA4108318.1"/>
    <property type="molecule type" value="Genomic_DNA"/>
</dbReference>
<dbReference type="Gene3D" id="2.60.40.3100">
    <property type="entry name" value="Arylsulphate sulphotransferase monomer, N-terminal domain"/>
    <property type="match status" value="1"/>
</dbReference>